<accession>A0ABY7E5V3</accession>
<feature type="non-terminal residue" evidence="1">
    <location>
        <position position="1"/>
    </location>
</feature>
<gene>
    <name evidence="1" type="ORF">MAR_020761</name>
</gene>
<reference evidence="1" key="1">
    <citation type="submission" date="2022-11" db="EMBL/GenBank/DDBJ databases">
        <title>Centuries of genome instability and evolution in soft-shell clam transmissible cancer (bioRxiv).</title>
        <authorList>
            <person name="Hart S.F.M."/>
            <person name="Yonemitsu M.A."/>
            <person name="Giersch R.M."/>
            <person name="Beal B.F."/>
            <person name="Arriagada G."/>
            <person name="Davis B.W."/>
            <person name="Ostrander E.A."/>
            <person name="Goff S.P."/>
            <person name="Metzger M.J."/>
        </authorList>
    </citation>
    <scope>NUCLEOTIDE SEQUENCE</scope>
    <source>
        <strain evidence="1">MELC-2E11</strain>
        <tissue evidence="1">Siphon/mantle</tissue>
    </source>
</reference>
<proteinExistence type="predicted"/>
<sequence length="115" mass="12703">MSKSAYTGQSLPGSDLPSDCPLANLKATWIQPSAQLHFVWQWNVRGFYCPRERIPAIDVFHVCRCSVADIITAVGYGSSGCGTDPIPPSYLICSCVSRRQYACVIQNVTRDMNEN</sequence>
<protein>
    <submittedName>
        <fullName evidence="1">Uncharacterized protein</fullName>
    </submittedName>
</protein>
<organism evidence="1 2">
    <name type="scientific">Mya arenaria</name>
    <name type="common">Soft-shell clam</name>
    <dbReference type="NCBI Taxonomy" id="6604"/>
    <lineage>
        <taxon>Eukaryota</taxon>
        <taxon>Metazoa</taxon>
        <taxon>Spiralia</taxon>
        <taxon>Lophotrochozoa</taxon>
        <taxon>Mollusca</taxon>
        <taxon>Bivalvia</taxon>
        <taxon>Autobranchia</taxon>
        <taxon>Heteroconchia</taxon>
        <taxon>Euheterodonta</taxon>
        <taxon>Imparidentia</taxon>
        <taxon>Neoheterodontei</taxon>
        <taxon>Myida</taxon>
        <taxon>Myoidea</taxon>
        <taxon>Myidae</taxon>
        <taxon>Mya</taxon>
    </lineage>
</organism>
<keyword evidence="2" id="KW-1185">Reference proteome</keyword>
<evidence type="ECO:0000313" key="1">
    <source>
        <dbReference type="EMBL" id="WAR05392.1"/>
    </source>
</evidence>
<dbReference type="EMBL" id="CP111016">
    <property type="protein sequence ID" value="WAR05392.1"/>
    <property type="molecule type" value="Genomic_DNA"/>
</dbReference>
<name>A0ABY7E5V3_MYAAR</name>
<evidence type="ECO:0000313" key="2">
    <source>
        <dbReference type="Proteomes" id="UP001164746"/>
    </source>
</evidence>
<dbReference type="Proteomes" id="UP001164746">
    <property type="component" value="Chromosome 5"/>
</dbReference>